<proteinExistence type="predicted"/>
<feature type="compositionally biased region" description="Basic residues" evidence="1">
    <location>
        <begin position="21"/>
        <end position="48"/>
    </location>
</feature>
<organism evidence="2 3">
    <name type="scientific">Pleurodeles waltl</name>
    <name type="common">Iberian ribbed newt</name>
    <dbReference type="NCBI Taxonomy" id="8319"/>
    <lineage>
        <taxon>Eukaryota</taxon>
        <taxon>Metazoa</taxon>
        <taxon>Chordata</taxon>
        <taxon>Craniata</taxon>
        <taxon>Vertebrata</taxon>
        <taxon>Euteleostomi</taxon>
        <taxon>Amphibia</taxon>
        <taxon>Batrachia</taxon>
        <taxon>Caudata</taxon>
        <taxon>Salamandroidea</taxon>
        <taxon>Salamandridae</taxon>
        <taxon>Pleurodelinae</taxon>
        <taxon>Pleurodeles</taxon>
    </lineage>
</organism>
<dbReference type="AlphaFoldDB" id="A0AAV7MSD9"/>
<dbReference type="Proteomes" id="UP001066276">
    <property type="component" value="Chromosome 9"/>
</dbReference>
<comment type="caution">
    <text evidence="2">The sequence shown here is derived from an EMBL/GenBank/DDBJ whole genome shotgun (WGS) entry which is preliminary data.</text>
</comment>
<feature type="region of interest" description="Disordered" evidence="1">
    <location>
        <begin position="1"/>
        <end position="55"/>
    </location>
</feature>
<accession>A0AAV7MSD9</accession>
<sequence>MRKKGGEDRDAQGAKDQQRLWSRKRNVERRREKPKHRQPRRFPNKNRHGSSSYATEFIYKQVHTYIN</sequence>
<protein>
    <submittedName>
        <fullName evidence="2">Uncharacterized protein</fullName>
    </submittedName>
</protein>
<dbReference type="EMBL" id="JANPWB010000013">
    <property type="protein sequence ID" value="KAJ1104898.1"/>
    <property type="molecule type" value="Genomic_DNA"/>
</dbReference>
<evidence type="ECO:0000313" key="2">
    <source>
        <dbReference type="EMBL" id="KAJ1104898.1"/>
    </source>
</evidence>
<evidence type="ECO:0000256" key="1">
    <source>
        <dbReference type="SAM" id="MobiDB-lite"/>
    </source>
</evidence>
<feature type="compositionally biased region" description="Basic and acidic residues" evidence="1">
    <location>
        <begin position="1"/>
        <end position="18"/>
    </location>
</feature>
<reference evidence="2" key="1">
    <citation type="journal article" date="2022" name="bioRxiv">
        <title>Sequencing and chromosome-scale assembly of the giantPleurodeles waltlgenome.</title>
        <authorList>
            <person name="Brown T."/>
            <person name="Elewa A."/>
            <person name="Iarovenko S."/>
            <person name="Subramanian E."/>
            <person name="Araus A.J."/>
            <person name="Petzold A."/>
            <person name="Susuki M."/>
            <person name="Suzuki K.-i.T."/>
            <person name="Hayashi T."/>
            <person name="Toyoda A."/>
            <person name="Oliveira C."/>
            <person name="Osipova E."/>
            <person name="Leigh N.D."/>
            <person name="Simon A."/>
            <person name="Yun M.H."/>
        </authorList>
    </citation>
    <scope>NUCLEOTIDE SEQUENCE</scope>
    <source>
        <strain evidence="2">20211129_DDA</strain>
        <tissue evidence="2">Liver</tissue>
    </source>
</reference>
<evidence type="ECO:0000313" key="3">
    <source>
        <dbReference type="Proteomes" id="UP001066276"/>
    </source>
</evidence>
<name>A0AAV7MSD9_PLEWA</name>
<gene>
    <name evidence="2" type="ORF">NDU88_002306</name>
</gene>
<keyword evidence="3" id="KW-1185">Reference proteome</keyword>